<keyword evidence="1" id="KW-1133">Transmembrane helix</keyword>
<keyword evidence="1" id="KW-0472">Membrane</keyword>
<dbReference type="EMBL" id="GU943139">
    <property type="protein sequence ID" value="ADD96425.1"/>
    <property type="molecule type" value="Genomic_DNA"/>
</dbReference>
<evidence type="ECO:0000313" key="2">
    <source>
        <dbReference type="EMBL" id="ADD96425.1"/>
    </source>
</evidence>
<evidence type="ECO:0000256" key="1">
    <source>
        <dbReference type="SAM" id="Phobius"/>
    </source>
</evidence>
<sequence>MKITKNALGNMCTHILKVALMTNSWMGITLMGLSVAAILQIISINDAASYGALCIGFLLILKEWGK</sequence>
<proteinExistence type="predicted"/>
<accession>D6PL24</accession>
<dbReference type="AlphaFoldDB" id="D6PL24"/>
<feature type="transmembrane region" description="Helical" evidence="1">
    <location>
        <begin position="20"/>
        <end position="42"/>
    </location>
</feature>
<organism evidence="2">
    <name type="scientific">uncultured organism MedDCM-OCT-S09-C426</name>
    <dbReference type="NCBI Taxonomy" id="743650"/>
    <lineage>
        <taxon>unclassified sequences</taxon>
        <taxon>environmental samples</taxon>
    </lineage>
</organism>
<name>D6PL24_9ZZZZ</name>
<keyword evidence="1" id="KW-0812">Transmembrane</keyword>
<protein>
    <submittedName>
        <fullName evidence="2">Uncharacterized protein</fullName>
    </submittedName>
</protein>
<reference evidence="2" key="1">
    <citation type="journal article" date="2010" name="ISME J.">
        <title>Metagenome of the Mediterranean deep chlorophyll maximum studied by direct and fosmid library 454 pyrosequencing.</title>
        <authorList>
            <person name="Ghai R."/>
            <person name="Martin-Cuadrado A.B."/>
            <person name="Molto A.G."/>
            <person name="Heredia I.G."/>
            <person name="Cabrera R."/>
            <person name="Martin J."/>
            <person name="Verdu M."/>
            <person name="Deschamps P."/>
            <person name="Moreira D."/>
            <person name="Lopez-Garcia P."/>
            <person name="Mira A."/>
            <person name="Rodriguez-Valera F."/>
        </authorList>
    </citation>
    <scope>NUCLEOTIDE SEQUENCE</scope>
</reference>